<dbReference type="Proteomes" id="UP000423482">
    <property type="component" value="Segment"/>
</dbReference>
<dbReference type="GeneID" id="77924382"/>
<reference evidence="2 3" key="1">
    <citation type="submission" date="2019-04" db="EMBL/GenBank/DDBJ databases">
        <authorList>
            <person name="Pope W.H."/>
            <person name="Garlena R.A."/>
            <person name="Russell D.A."/>
            <person name="Jacobs-Sera D."/>
            <person name="Hatfull G.F."/>
        </authorList>
    </citation>
    <scope>NUCLEOTIDE SEQUENCE [LARGE SCALE GENOMIC DNA]</scope>
</reference>
<dbReference type="RefSeq" id="YP_010648894.1">
    <property type="nucleotide sequence ID" value="NC_070763.1"/>
</dbReference>
<evidence type="ECO:0000256" key="1">
    <source>
        <dbReference type="SAM" id="Coils"/>
    </source>
</evidence>
<protein>
    <submittedName>
        <fullName evidence="2">Uncharacterized protein</fullName>
    </submittedName>
</protein>
<name>A0A650EXW8_9CAUD</name>
<dbReference type="EMBL" id="MK814760">
    <property type="protein sequence ID" value="QGT55007.1"/>
    <property type="molecule type" value="Genomic_DNA"/>
</dbReference>
<proteinExistence type="predicted"/>
<organism evidence="2 3">
    <name type="scientific">Gordonia phage Forza</name>
    <dbReference type="NCBI Taxonomy" id="2571247"/>
    <lineage>
        <taxon>Viruses</taxon>
        <taxon>Duplodnaviria</taxon>
        <taxon>Heunggongvirae</taxon>
        <taxon>Uroviricota</taxon>
        <taxon>Caudoviricetes</taxon>
        <taxon>Forzavirus</taxon>
        <taxon>Forzavirus forza</taxon>
    </lineage>
</organism>
<accession>A0A650EXW8</accession>
<evidence type="ECO:0000313" key="3">
    <source>
        <dbReference type="Proteomes" id="UP000423482"/>
    </source>
</evidence>
<sequence>MLEEDKLHYVERARDKVKAELVRAQELYEARRKTTDEAIALMNDARDEIRALQNALVDLGGTNETKIKVVAVKDPFVDSYSRQEGGAKRLGSD</sequence>
<gene>
    <name evidence="2" type="primary">14</name>
    <name evidence="2" type="ORF">SEA_FORZA_14</name>
</gene>
<dbReference type="KEGG" id="vg:77924382"/>
<keyword evidence="3" id="KW-1185">Reference proteome</keyword>
<keyword evidence="1" id="KW-0175">Coiled coil</keyword>
<feature type="coiled-coil region" evidence="1">
    <location>
        <begin position="35"/>
        <end position="62"/>
    </location>
</feature>
<evidence type="ECO:0000313" key="2">
    <source>
        <dbReference type="EMBL" id="QGT55007.1"/>
    </source>
</evidence>